<dbReference type="OrthoDB" id="74360at2759"/>
<protein>
    <submittedName>
        <fullName evidence="7">Putative sterigmatocystin biosynthesis monooxygenase stcW</fullName>
    </submittedName>
</protein>
<feature type="compositionally biased region" description="Basic and acidic residues" evidence="6">
    <location>
        <begin position="556"/>
        <end position="581"/>
    </location>
</feature>
<dbReference type="SUPFAM" id="SSF51905">
    <property type="entry name" value="FAD/NAD(P)-binding domain"/>
    <property type="match status" value="2"/>
</dbReference>
<comment type="similarity">
    <text evidence="2">Belongs to the FAD-binding monooxygenase family.</text>
</comment>
<reference evidence="7 8" key="1">
    <citation type="submission" date="2015-04" db="EMBL/GenBank/DDBJ databases">
        <authorList>
            <person name="Syromyatnikov M.Y."/>
            <person name="Popov V.N."/>
        </authorList>
    </citation>
    <scope>NUCLEOTIDE SEQUENCE [LARGE SCALE GENOMIC DNA]</scope>
    <source>
        <strain evidence="7">WF-38-12</strain>
    </source>
</reference>
<keyword evidence="8" id="KW-1185">Reference proteome</keyword>
<keyword evidence="5" id="KW-0560">Oxidoreductase</keyword>
<dbReference type="GO" id="GO:0050660">
    <property type="term" value="F:flavin adenine dinucleotide binding"/>
    <property type="evidence" value="ECO:0007669"/>
    <property type="project" value="InterPro"/>
</dbReference>
<evidence type="ECO:0000256" key="3">
    <source>
        <dbReference type="ARBA" id="ARBA00022630"/>
    </source>
</evidence>
<dbReference type="PANTHER" id="PTHR42877:SF7">
    <property type="entry name" value="FLAVIN-BINDING MONOOXYGENASE-RELATED"/>
    <property type="match status" value="1"/>
</dbReference>
<organism evidence="7 8">
    <name type="scientific">Talaromyces islandicus</name>
    <name type="common">Penicillium islandicum</name>
    <dbReference type="NCBI Taxonomy" id="28573"/>
    <lineage>
        <taxon>Eukaryota</taxon>
        <taxon>Fungi</taxon>
        <taxon>Dikarya</taxon>
        <taxon>Ascomycota</taxon>
        <taxon>Pezizomycotina</taxon>
        <taxon>Eurotiomycetes</taxon>
        <taxon>Eurotiomycetidae</taxon>
        <taxon>Eurotiales</taxon>
        <taxon>Trichocomaceae</taxon>
        <taxon>Talaromyces</taxon>
        <taxon>Talaromyces sect. Islandici</taxon>
    </lineage>
</organism>
<evidence type="ECO:0000256" key="5">
    <source>
        <dbReference type="ARBA" id="ARBA00023002"/>
    </source>
</evidence>
<dbReference type="InterPro" id="IPR051209">
    <property type="entry name" value="FAD-bind_Monooxygenase_sf"/>
</dbReference>
<dbReference type="GO" id="GO:0004499">
    <property type="term" value="F:N,N-dimethylaniline monooxygenase activity"/>
    <property type="evidence" value="ECO:0007669"/>
    <property type="project" value="InterPro"/>
</dbReference>
<dbReference type="Gene3D" id="3.50.50.60">
    <property type="entry name" value="FAD/NAD(P)-binding domain"/>
    <property type="match status" value="2"/>
</dbReference>
<dbReference type="PANTHER" id="PTHR42877">
    <property type="entry name" value="L-ORNITHINE N(5)-MONOOXYGENASE-RELATED"/>
    <property type="match status" value="1"/>
</dbReference>
<dbReference type="Proteomes" id="UP000054383">
    <property type="component" value="Unassembled WGS sequence"/>
</dbReference>
<dbReference type="InterPro" id="IPR020946">
    <property type="entry name" value="Flavin_mOase-like"/>
</dbReference>
<keyword evidence="3" id="KW-0285">Flavoprotein</keyword>
<evidence type="ECO:0000313" key="8">
    <source>
        <dbReference type="Proteomes" id="UP000054383"/>
    </source>
</evidence>
<name>A0A0U1MBR0_TALIS</name>
<comment type="cofactor">
    <cofactor evidence="1">
        <name>FAD</name>
        <dbReference type="ChEBI" id="CHEBI:57692"/>
    </cofactor>
</comment>
<evidence type="ECO:0000313" key="7">
    <source>
        <dbReference type="EMBL" id="CRG92376.1"/>
    </source>
</evidence>
<keyword evidence="7" id="KW-0503">Monooxygenase</keyword>
<keyword evidence="4" id="KW-0274">FAD</keyword>
<proteinExistence type="inferred from homology"/>
<dbReference type="InterPro" id="IPR036188">
    <property type="entry name" value="FAD/NAD-bd_sf"/>
</dbReference>
<dbReference type="Pfam" id="PF00743">
    <property type="entry name" value="FMO-like"/>
    <property type="match status" value="1"/>
</dbReference>
<sequence>MGFFDNMNPSDLQTRTINDVRPIKVIVFGAGLSGILASILLPRAIEKLELVIYEKNAAIGGTWLENVYPGVACDIPSHSYQFSFENNPGWSSYYAPGPEIQAYLMRTTEKYDGYRYMKFQHKVHKAVWDDEEGKWHVNVLDIVTGNPFTDTADVVISATGLLNQWRYPDIPGLQSFKGKLVHSAGYDTSYDHRGKRVALIGGGSSGIQILPTIQPTVEKVDYYMRSQTWIPPVGFGAEGLAEQNGSVFTPPDYLEKFKNDPAAYLDFRRRIEDVMNMPSEALYQNTDAMKLAMEATRDHMKTKLAKKPEIIEALVPDFAVGCRRLTPGPGYLEALGEENVNFIPTPIQEVVEDGLITEDGKRREVDMIICATGFQEVHKVHFPVIGKNGINLQDIWDDFPEAYLSIAPAHIPNYYCLLGPNGGAAQGSNVIFLENGVRYVIKIVQKIQREYIKSITPKTEMVKAFRKYADRFFQPTVFSDSCRMWPGSSLHGSAAIGNPRWEDFEYELRPELKGNPLSWFGNGFTKEQITPGAFTTPYLDPDVAYVPVENPLLPKEGPKEIQPEKEEKQPAMKVGEKELPIRDVVTTS</sequence>
<evidence type="ECO:0000256" key="4">
    <source>
        <dbReference type="ARBA" id="ARBA00022827"/>
    </source>
</evidence>
<accession>A0A0U1MBR0</accession>
<evidence type="ECO:0000256" key="2">
    <source>
        <dbReference type="ARBA" id="ARBA00010139"/>
    </source>
</evidence>
<evidence type="ECO:0000256" key="6">
    <source>
        <dbReference type="SAM" id="MobiDB-lite"/>
    </source>
</evidence>
<dbReference type="GO" id="GO:0050661">
    <property type="term" value="F:NADP binding"/>
    <property type="evidence" value="ECO:0007669"/>
    <property type="project" value="InterPro"/>
</dbReference>
<dbReference type="PRINTS" id="PR00368">
    <property type="entry name" value="FADPNR"/>
</dbReference>
<gene>
    <name evidence="7" type="ORF">PISL3812_09435</name>
</gene>
<dbReference type="EMBL" id="CVMT01000012">
    <property type="protein sequence ID" value="CRG92376.1"/>
    <property type="molecule type" value="Genomic_DNA"/>
</dbReference>
<evidence type="ECO:0000256" key="1">
    <source>
        <dbReference type="ARBA" id="ARBA00001974"/>
    </source>
</evidence>
<dbReference type="STRING" id="28573.A0A0U1MBR0"/>
<dbReference type="AlphaFoldDB" id="A0A0U1MBR0"/>
<feature type="region of interest" description="Disordered" evidence="6">
    <location>
        <begin position="549"/>
        <end position="588"/>
    </location>
</feature>
<dbReference type="OMA" id="YQATFES"/>